<gene>
    <name evidence="2" type="ORF">SPSIL_040020</name>
</gene>
<name>A0ABZ3IQW7_9FIRM</name>
<dbReference type="SUPFAM" id="SSF56281">
    <property type="entry name" value="Metallo-hydrolase/oxidoreductase"/>
    <property type="match status" value="1"/>
</dbReference>
<protein>
    <recommendedName>
        <fullName evidence="1">Metallo-beta-lactamase domain-containing protein</fullName>
    </recommendedName>
</protein>
<dbReference type="Gene3D" id="3.60.15.10">
    <property type="entry name" value="Ribonuclease Z/Hydroxyacylglutathione hydrolase-like"/>
    <property type="match status" value="1"/>
</dbReference>
<dbReference type="Proteomes" id="UP000216752">
    <property type="component" value="Chromosome"/>
</dbReference>
<reference evidence="2" key="1">
    <citation type="submission" date="2024-05" db="EMBL/GenBank/DDBJ databases">
        <title>Isolation and characterization of Sporomusa carbonis sp. nov., a carboxydotrophic hydrogenogen in the genus of Sporomusa isolated from a charcoal burning pile.</title>
        <authorList>
            <person name="Boeer T."/>
            <person name="Rosenbaum F."/>
            <person name="Eysell L."/>
            <person name="Mueller V."/>
            <person name="Daniel R."/>
            <person name="Poehlein A."/>
        </authorList>
    </citation>
    <scope>NUCLEOTIDE SEQUENCE [LARGE SCALE GENOMIC DNA]</scope>
    <source>
        <strain evidence="2">DSM 10669</strain>
    </source>
</reference>
<dbReference type="Pfam" id="PF12706">
    <property type="entry name" value="Lactamase_B_2"/>
    <property type="match status" value="1"/>
</dbReference>
<evidence type="ECO:0000259" key="1">
    <source>
        <dbReference type="Pfam" id="PF12706"/>
    </source>
</evidence>
<dbReference type="RefSeq" id="WP_245867669.1">
    <property type="nucleotide sequence ID" value="NZ_CP155573.1"/>
</dbReference>
<accession>A0ABZ3IQW7</accession>
<dbReference type="InterPro" id="IPR036866">
    <property type="entry name" value="RibonucZ/Hydroxyglut_hydro"/>
</dbReference>
<dbReference type="InterPro" id="IPR001279">
    <property type="entry name" value="Metallo-B-lactamas"/>
</dbReference>
<organism evidence="2 3">
    <name type="scientific">Sporomusa silvacetica DSM 10669</name>
    <dbReference type="NCBI Taxonomy" id="1123289"/>
    <lineage>
        <taxon>Bacteria</taxon>
        <taxon>Bacillati</taxon>
        <taxon>Bacillota</taxon>
        <taxon>Negativicutes</taxon>
        <taxon>Selenomonadales</taxon>
        <taxon>Sporomusaceae</taxon>
        <taxon>Sporomusa</taxon>
    </lineage>
</organism>
<proteinExistence type="predicted"/>
<evidence type="ECO:0000313" key="3">
    <source>
        <dbReference type="Proteomes" id="UP000216752"/>
    </source>
</evidence>
<sequence length="106" mass="12213">MRGLGDRFNGFDLVIMENGQYDKGWPYIHMMPEEVAKAAEELKAKTLLPVHSGKFAIANHSWDEPFKRITEASQNRSYRLLTPVIGEQIEIGNQEQRSAHWWEGVN</sequence>
<dbReference type="PANTHER" id="PTHR15032">
    <property type="entry name" value="N-ACYL-PHOSPHATIDYLETHANOLAMINE-HYDROLYZING PHOSPHOLIPASE D"/>
    <property type="match status" value="1"/>
</dbReference>
<evidence type="ECO:0000313" key="2">
    <source>
        <dbReference type="EMBL" id="XFO67783.1"/>
    </source>
</evidence>
<feature type="domain" description="Metallo-beta-lactamase" evidence="1">
    <location>
        <begin position="5"/>
        <end position="51"/>
    </location>
</feature>
<keyword evidence="3" id="KW-1185">Reference proteome</keyword>
<dbReference type="PANTHER" id="PTHR15032:SF4">
    <property type="entry name" value="N-ACYL-PHOSPHATIDYLETHANOLAMINE-HYDROLYZING PHOSPHOLIPASE D"/>
    <property type="match status" value="1"/>
</dbReference>
<dbReference type="EMBL" id="CP155573">
    <property type="protein sequence ID" value="XFO67783.1"/>
    <property type="molecule type" value="Genomic_DNA"/>
</dbReference>